<protein>
    <recommendedName>
        <fullName evidence="3">DH domain-containing protein</fullName>
    </recommendedName>
</protein>
<organism evidence="4 5">
    <name type="scientific">Filobasidium floriforme</name>
    <dbReference type="NCBI Taxonomy" id="5210"/>
    <lineage>
        <taxon>Eukaryota</taxon>
        <taxon>Fungi</taxon>
        <taxon>Dikarya</taxon>
        <taxon>Basidiomycota</taxon>
        <taxon>Agaricomycotina</taxon>
        <taxon>Tremellomycetes</taxon>
        <taxon>Filobasidiales</taxon>
        <taxon>Filobasidiaceae</taxon>
        <taxon>Filobasidium</taxon>
    </lineage>
</organism>
<feature type="compositionally biased region" description="Low complexity" evidence="2">
    <location>
        <begin position="909"/>
        <end position="923"/>
    </location>
</feature>
<sequence>MLPTTPRRPASAGPTGRNVISPQSLNRQLPQLPPLGAPIQLDKHAESNNSPANGPEAKRAVLLDVVLERDEDGGVSEAAENIIKQLGTPLNASAYAYNATASTSTHHRQGSNSGDQSGRQTGRTPTKPVKVDKARLASLVHELQDTEKRYLKRIACLKNSYADPLRKFARRSETMIIPVYDAKVMFANIDTVVEAAERFCHDLQEVDLTGRARDRNIGDVCLHHLKGLKTLDCYRTYYDKQDESQRSFRSMLKRPSFETFTDSVKYQTSGIGNIGVRELLAEPVQRIPRYTLLWQGMVDSMSPHDSQRQKLEECIEIASKIAMCETDERTKRATVMYCLERTVDGFPANLISNNRDFIDCIDADDILYDRPQGRPSLHLSASNPSFSNLSLSPSGRPLSPGGHSSSNGNLNCTLFLFDDKLVIAERQHPAVNGRKATGLDDLNKMMRGGGGLLGLAQSGAHLTKDKLSFKGIVDLFDITAVGLDGGDFQLAFRAPPTDQVDKWAGRPVRNYTVVHPPLPPNTDTSAASLDRQKFIKKLWTAQALMRTKPIASAPKGSMQSQGIGLPTAYMAVQNHVVESRSRNREHIALYTNLWARNAWESSHIKTKTVVQINSMAPSADLSAGDNSDPSTIVRLDGHQANRCNISIAYARNGRLDKDQEDCGLGDAIDRAIQLVHAIGDLLPAPVQGSSSQPTTPTSARSRPALMTLDTLSRSLFGNQSISSRSKSTVSRSSTLDTSRFSIDTKSTAATSFDSDHGVKTMGEYSPGRSTAGSRSGSQELDRSSGLFALNEIGGDSEADLNARLDLAKINSISTTQMMQVMSADDVSEMGGIARTAVSRTSPPRGALHVRNRTPSPPPDDSDELMTIKPINLPVSATRPLNLARGRTPSPTKGPRPLPSPRPLGVDLEPASSTTLTATASTPLVSPGRLLGPRQPTIKRERSIAPAGTARVVSGAGRKVSTGRPTMPLKDSPIETDVSPTSPLIHKRNRSDEVLAPRKRSFDRHTIPKSFESEMGDGADAAPRALPNPPQAVSDSGIFPPQMMLVEPTPLEPETDVFWDPSSSEADHSSKAATTARQLKVELERLDSAVGKGIATKQRQKLVVEGSPGLIRSPPSRKLSTHVSVDADRSASLSSRRNAANNTSKTELDASFIHRWITNASALLEQVTENLSRAECDKVQLREEAETYHQQAISSSLEVNSLQGRLARATSKADLAKSQIRDLTAELETVYETFNVELDSLFTDMQLPPTEAFKALTRDVQETKAKRNDLHLENIRLRRELQESNRQREELSRLLRAYGNT</sequence>
<evidence type="ECO:0000259" key="3">
    <source>
        <dbReference type="PROSITE" id="PS50010"/>
    </source>
</evidence>
<feature type="compositionally biased region" description="Polar residues" evidence="2">
    <location>
        <begin position="767"/>
        <end position="778"/>
    </location>
</feature>
<dbReference type="InterPro" id="IPR000219">
    <property type="entry name" value="DH_dom"/>
</dbReference>
<dbReference type="Proteomes" id="UP000812966">
    <property type="component" value="Unassembled WGS sequence"/>
</dbReference>
<dbReference type="EMBL" id="JABELV010000008">
    <property type="protein sequence ID" value="KAG7571387.1"/>
    <property type="molecule type" value="Genomic_DNA"/>
</dbReference>
<feature type="coiled-coil region" evidence="1">
    <location>
        <begin position="1252"/>
        <end position="1300"/>
    </location>
</feature>
<keyword evidence="5" id="KW-1185">Reference proteome</keyword>
<dbReference type="InterPro" id="IPR051092">
    <property type="entry name" value="FYVE_RhoGEF_PH"/>
</dbReference>
<evidence type="ECO:0000256" key="1">
    <source>
        <dbReference type="SAM" id="Coils"/>
    </source>
</evidence>
<feature type="coiled-coil region" evidence="1">
    <location>
        <begin position="1156"/>
        <end position="1225"/>
    </location>
</feature>
<dbReference type="SUPFAM" id="SSF48065">
    <property type="entry name" value="DBL homology domain (DH-domain)"/>
    <property type="match status" value="1"/>
</dbReference>
<comment type="caution">
    <text evidence="4">The sequence shown here is derived from an EMBL/GenBank/DDBJ whole genome shotgun (WGS) entry which is preliminary data.</text>
</comment>
<feature type="compositionally biased region" description="Polar residues" evidence="2">
    <location>
        <begin position="18"/>
        <end position="29"/>
    </location>
</feature>
<proteinExistence type="predicted"/>
<evidence type="ECO:0000313" key="5">
    <source>
        <dbReference type="Proteomes" id="UP000812966"/>
    </source>
</evidence>
<feature type="compositionally biased region" description="Low complexity" evidence="2">
    <location>
        <begin position="689"/>
        <end position="703"/>
    </location>
</feature>
<feature type="compositionally biased region" description="Low complexity" evidence="2">
    <location>
        <begin position="1129"/>
        <end position="1142"/>
    </location>
</feature>
<dbReference type="PROSITE" id="PS50010">
    <property type="entry name" value="DH_2"/>
    <property type="match status" value="1"/>
</dbReference>
<dbReference type="GO" id="GO:0005737">
    <property type="term" value="C:cytoplasm"/>
    <property type="evidence" value="ECO:0007669"/>
    <property type="project" value="TreeGrafter"/>
</dbReference>
<feature type="region of interest" description="Disordered" evidence="2">
    <location>
        <begin position="1"/>
        <end position="57"/>
    </location>
</feature>
<dbReference type="GO" id="GO:0005085">
    <property type="term" value="F:guanyl-nucleotide exchange factor activity"/>
    <property type="evidence" value="ECO:0007669"/>
    <property type="project" value="InterPro"/>
</dbReference>
<keyword evidence="1" id="KW-0175">Coiled coil</keyword>
<feature type="region of interest" description="Disordered" evidence="2">
    <location>
        <begin position="101"/>
        <end position="130"/>
    </location>
</feature>
<evidence type="ECO:0000313" key="4">
    <source>
        <dbReference type="EMBL" id="KAG7571387.1"/>
    </source>
</evidence>
<dbReference type="Gene3D" id="1.20.900.10">
    <property type="entry name" value="Dbl homology (DH) domain"/>
    <property type="match status" value="1"/>
</dbReference>
<feature type="compositionally biased region" description="Polar residues" evidence="2">
    <location>
        <begin position="110"/>
        <end position="124"/>
    </location>
</feature>
<gene>
    <name evidence="4" type="ORF">FFLO_00739</name>
</gene>
<dbReference type="Pfam" id="PF00621">
    <property type="entry name" value="RhoGEF"/>
    <property type="match status" value="1"/>
</dbReference>
<feature type="region of interest" description="Disordered" evidence="2">
    <location>
        <begin position="1105"/>
        <end position="1142"/>
    </location>
</feature>
<dbReference type="InterPro" id="IPR035899">
    <property type="entry name" value="DBL_dom_sf"/>
</dbReference>
<reference evidence="4" key="1">
    <citation type="submission" date="2020-04" db="EMBL/GenBank/DDBJ databases">
        <title>Analysis of mating type loci in Filobasidium floriforme.</title>
        <authorList>
            <person name="Nowrousian M."/>
        </authorList>
    </citation>
    <scope>NUCLEOTIDE SEQUENCE</scope>
    <source>
        <strain evidence="4">CBS 6242</strain>
    </source>
</reference>
<feature type="region of interest" description="Disordered" evidence="2">
    <location>
        <begin position="838"/>
        <end position="865"/>
    </location>
</feature>
<accession>A0A8K0JR24</accession>
<feature type="region of interest" description="Disordered" evidence="2">
    <location>
        <begin position="751"/>
        <end position="780"/>
    </location>
</feature>
<dbReference type="PANTHER" id="PTHR12673:SF270">
    <property type="entry name" value="FYVE-TYPE DOMAIN-CONTAINING PROTEIN"/>
    <property type="match status" value="1"/>
</dbReference>
<feature type="compositionally biased region" description="Pro residues" evidence="2">
    <location>
        <begin position="891"/>
        <end position="901"/>
    </location>
</feature>
<dbReference type="PANTHER" id="PTHR12673">
    <property type="entry name" value="FACIOGENITAL DYSPLASIA PROTEIN"/>
    <property type="match status" value="1"/>
</dbReference>
<feature type="domain" description="DH" evidence="3">
    <location>
        <begin position="135"/>
        <end position="328"/>
    </location>
</feature>
<dbReference type="SMART" id="SM00325">
    <property type="entry name" value="RhoGEF"/>
    <property type="match status" value="1"/>
</dbReference>
<evidence type="ECO:0000256" key="2">
    <source>
        <dbReference type="SAM" id="MobiDB-lite"/>
    </source>
</evidence>
<feature type="region of interest" description="Disordered" evidence="2">
    <location>
        <begin position="878"/>
        <end position="984"/>
    </location>
</feature>
<name>A0A8K0JR24_9TREE</name>
<feature type="region of interest" description="Disordered" evidence="2">
    <location>
        <begin position="683"/>
        <end position="703"/>
    </location>
</feature>
<dbReference type="OrthoDB" id="660555at2759"/>